<evidence type="ECO:0000256" key="1">
    <source>
        <dbReference type="SAM" id="MobiDB-lite"/>
    </source>
</evidence>
<proteinExistence type="predicted"/>
<feature type="compositionally biased region" description="Basic and acidic residues" evidence="1">
    <location>
        <begin position="66"/>
        <end position="82"/>
    </location>
</feature>
<gene>
    <name evidence="3" type="ORF">CR513_38188</name>
</gene>
<dbReference type="InterPro" id="IPR025312">
    <property type="entry name" value="DUF4216"/>
</dbReference>
<comment type="caution">
    <text evidence="3">The sequence shown here is derived from an EMBL/GenBank/DDBJ whole genome shotgun (WGS) entry which is preliminary data.</text>
</comment>
<evidence type="ECO:0000313" key="3">
    <source>
        <dbReference type="EMBL" id="RDX81159.1"/>
    </source>
</evidence>
<feature type="non-terminal residue" evidence="3">
    <location>
        <position position="1"/>
    </location>
</feature>
<dbReference type="AlphaFoldDB" id="A0A371FS43"/>
<reference evidence="3" key="1">
    <citation type="submission" date="2018-05" db="EMBL/GenBank/DDBJ databases">
        <title>Draft genome of Mucuna pruriens seed.</title>
        <authorList>
            <person name="Nnadi N.E."/>
            <person name="Vos R."/>
            <person name="Hasami M.H."/>
            <person name="Devisetty U.K."/>
            <person name="Aguiy J.C."/>
        </authorList>
    </citation>
    <scope>NUCLEOTIDE SEQUENCE [LARGE SCALE GENOMIC DNA]</scope>
    <source>
        <strain evidence="3">JCA_2017</strain>
    </source>
</reference>
<evidence type="ECO:0000313" key="4">
    <source>
        <dbReference type="Proteomes" id="UP000257109"/>
    </source>
</evidence>
<dbReference type="Proteomes" id="UP000257109">
    <property type="component" value="Unassembled WGS sequence"/>
</dbReference>
<evidence type="ECO:0000259" key="2">
    <source>
        <dbReference type="Pfam" id="PF13952"/>
    </source>
</evidence>
<organism evidence="3 4">
    <name type="scientific">Mucuna pruriens</name>
    <name type="common">Velvet bean</name>
    <name type="synonym">Dolichos pruriens</name>
    <dbReference type="NCBI Taxonomy" id="157652"/>
    <lineage>
        <taxon>Eukaryota</taxon>
        <taxon>Viridiplantae</taxon>
        <taxon>Streptophyta</taxon>
        <taxon>Embryophyta</taxon>
        <taxon>Tracheophyta</taxon>
        <taxon>Spermatophyta</taxon>
        <taxon>Magnoliopsida</taxon>
        <taxon>eudicotyledons</taxon>
        <taxon>Gunneridae</taxon>
        <taxon>Pentapetalae</taxon>
        <taxon>rosids</taxon>
        <taxon>fabids</taxon>
        <taxon>Fabales</taxon>
        <taxon>Fabaceae</taxon>
        <taxon>Papilionoideae</taxon>
        <taxon>50 kb inversion clade</taxon>
        <taxon>NPAAA clade</taxon>
        <taxon>indigoferoid/millettioid clade</taxon>
        <taxon>Phaseoleae</taxon>
        <taxon>Mucuna</taxon>
    </lineage>
</organism>
<dbReference type="OrthoDB" id="10587605at2759"/>
<dbReference type="Pfam" id="PF13952">
    <property type="entry name" value="DUF4216"/>
    <property type="match status" value="1"/>
</dbReference>
<feature type="region of interest" description="Disordered" evidence="1">
    <location>
        <begin position="66"/>
        <end position="99"/>
    </location>
</feature>
<feature type="domain" description="DUF4216" evidence="2">
    <location>
        <begin position="2"/>
        <end position="48"/>
    </location>
</feature>
<accession>A0A371FS43</accession>
<sequence>MKLVLFKCDWFDNTPNIGTKVPNKYGIVEVQESRRYNKTYDPFIFAQDEQLHIDSDVINDSLADIHDGGEEMVDRGTSDSRRPSNRGRGHSIGGRGQPIINSPISTIHISTSKSIILILQWDTLTMV</sequence>
<keyword evidence="4" id="KW-1185">Reference proteome</keyword>
<dbReference type="EMBL" id="QJKJ01007992">
    <property type="protein sequence ID" value="RDX81159.1"/>
    <property type="molecule type" value="Genomic_DNA"/>
</dbReference>
<protein>
    <recommendedName>
        <fullName evidence="2">DUF4216 domain-containing protein</fullName>
    </recommendedName>
</protein>
<name>A0A371FS43_MUCPR</name>